<dbReference type="InterPro" id="IPR013024">
    <property type="entry name" value="GGCT-like"/>
</dbReference>
<dbReference type="InterPro" id="IPR009288">
    <property type="entry name" value="AIG2-like_dom"/>
</dbReference>
<evidence type="ECO:0000256" key="2">
    <source>
        <dbReference type="ARBA" id="ARBA00022679"/>
    </source>
</evidence>
<dbReference type="Pfam" id="PF20174">
    <property type="entry name" value="DUF6540"/>
    <property type="match status" value="1"/>
</dbReference>
<dbReference type="InterPro" id="IPR045038">
    <property type="entry name" value="AIG2-like"/>
</dbReference>
<dbReference type="PANTHER" id="PTHR31544:SF4">
    <property type="entry name" value="GAMMA-GLUTAMYLCYCLOTRANSFERASE-RELATED"/>
    <property type="match status" value="1"/>
</dbReference>
<keyword evidence="7" id="KW-1185">Reference proteome</keyword>
<name>A0ABR4GLB7_9EURO</name>
<keyword evidence="2" id="KW-0808">Transferase</keyword>
<dbReference type="Pfam" id="PF06094">
    <property type="entry name" value="GGACT"/>
    <property type="match status" value="1"/>
</dbReference>
<organism evidence="6 7">
    <name type="scientific">Aspergillus keveii</name>
    <dbReference type="NCBI Taxonomy" id="714993"/>
    <lineage>
        <taxon>Eukaryota</taxon>
        <taxon>Fungi</taxon>
        <taxon>Dikarya</taxon>
        <taxon>Ascomycota</taxon>
        <taxon>Pezizomycotina</taxon>
        <taxon>Eurotiomycetes</taxon>
        <taxon>Eurotiomycetidae</taxon>
        <taxon>Eurotiales</taxon>
        <taxon>Aspergillaceae</taxon>
        <taxon>Aspergillus</taxon>
        <taxon>Aspergillus subgen. Nidulantes</taxon>
    </lineage>
</organism>
<comment type="caution">
    <text evidence="6">The sequence shown here is derived from an EMBL/GenBank/DDBJ whole genome shotgun (WGS) entry which is preliminary data.</text>
</comment>
<dbReference type="EMBL" id="JBFTWV010000006">
    <property type="protein sequence ID" value="KAL2799742.1"/>
    <property type="molecule type" value="Genomic_DNA"/>
</dbReference>
<feature type="domain" description="Gamma-glutamylcyclotransferase AIG2-like" evidence="5">
    <location>
        <begin position="74"/>
        <end position="170"/>
    </location>
</feature>
<feature type="region of interest" description="Disordered" evidence="4">
    <location>
        <begin position="1"/>
        <end position="39"/>
    </location>
</feature>
<proteinExistence type="inferred from homology"/>
<evidence type="ECO:0000313" key="6">
    <source>
        <dbReference type="EMBL" id="KAL2799742.1"/>
    </source>
</evidence>
<dbReference type="CDD" id="cd06661">
    <property type="entry name" value="GGCT_like"/>
    <property type="match status" value="1"/>
</dbReference>
<evidence type="ECO:0000313" key="7">
    <source>
        <dbReference type="Proteomes" id="UP001610563"/>
    </source>
</evidence>
<dbReference type="PANTHER" id="PTHR31544">
    <property type="entry name" value="AIG2-LIKE PROTEIN D"/>
    <property type="match status" value="1"/>
</dbReference>
<dbReference type="InterPro" id="IPR036568">
    <property type="entry name" value="GGCT-like_sf"/>
</dbReference>
<protein>
    <recommendedName>
        <fullName evidence="3">Putative gamma-glutamylcyclotransferase</fullName>
    </recommendedName>
</protein>
<dbReference type="Gene3D" id="3.10.490.10">
    <property type="entry name" value="Gamma-glutamyl cyclotransferase-like"/>
    <property type="match status" value="1"/>
</dbReference>
<accession>A0ABR4GLB7</accession>
<evidence type="ECO:0000256" key="4">
    <source>
        <dbReference type="SAM" id="MobiDB-lite"/>
    </source>
</evidence>
<feature type="compositionally biased region" description="Polar residues" evidence="4">
    <location>
        <begin position="1"/>
        <end position="16"/>
    </location>
</feature>
<dbReference type="InterPro" id="IPR046670">
    <property type="entry name" value="DUF6540"/>
</dbReference>
<evidence type="ECO:0000256" key="1">
    <source>
        <dbReference type="ARBA" id="ARBA00008861"/>
    </source>
</evidence>
<feature type="compositionally biased region" description="Pro residues" evidence="4">
    <location>
        <begin position="17"/>
        <end position="34"/>
    </location>
</feature>
<gene>
    <name evidence="6" type="ORF">BJX66DRAFT_228354</name>
</gene>
<dbReference type="SUPFAM" id="SSF110857">
    <property type="entry name" value="Gamma-glutamyl cyclotransferase-like"/>
    <property type="match status" value="1"/>
</dbReference>
<reference evidence="6 7" key="1">
    <citation type="submission" date="2024-07" db="EMBL/GenBank/DDBJ databases">
        <title>Section-level genome sequencing and comparative genomics of Aspergillus sections Usti and Cavernicolus.</title>
        <authorList>
            <consortium name="Lawrence Berkeley National Laboratory"/>
            <person name="Nybo J.L."/>
            <person name="Vesth T.C."/>
            <person name="Theobald S."/>
            <person name="Frisvad J.C."/>
            <person name="Larsen T.O."/>
            <person name="Kjaerboelling I."/>
            <person name="Rothschild-Mancinelli K."/>
            <person name="Lyhne E.K."/>
            <person name="Kogle M.E."/>
            <person name="Barry K."/>
            <person name="Clum A."/>
            <person name="Na H."/>
            <person name="Ledsgaard L."/>
            <person name="Lin J."/>
            <person name="Lipzen A."/>
            <person name="Kuo A."/>
            <person name="Riley R."/>
            <person name="Mondo S."/>
            <person name="Labutti K."/>
            <person name="Haridas S."/>
            <person name="Pangalinan J."/>
            <person name="Salamov A.A."/>
            <person name="Simmons B.A."/>
            <person name="Magnuson J.K."/>
            <person name="Chen J."/>
            <person name="Drula E."/>
            <person name="Henrissat B."/>
            <person name="Wiebenga A."/>
            <person name="Lubbers R.J."/>
            <person name="Gomes A.C."/>
            <person name="Makela M.R."/>
            <person name="Stajich J."/>
            <person name="Grigoriev I.V."/>
            <person name="Mortensen U.H."/>
            <person name="De Vries R.P."/>
            <person name="Baker S.E."/>
            <person name="Andersen M.R."/>
        </authorList>
    </citation>
    <scope>NUCLEOTIDE SEQUENCE [LARGE SCALE GENOMIC DNA]</scope>
    <source>
        <strain evidence="6 7">CBS 209.92</strain>
    </source>
</reference>
<comment type="similarity">
    <text evidence="1">Belongs to the gamma-glutamylcyclotransferase family.</text>
</comment>
<sequence>MPKVQQQYRKVASSVTTPPPPPLPPLPPPPPPENPTSKTAPAILNLRAKAPPRFSHTMSSLSEQDLIAAPTGPYFFYGTLSHPPLLRQILDLNNEPYLRPARIIGCECKLWGPYPALVDADADGKSVFVVHGYVYRVETEAHARRLAEYETGNYRAESCRVTYTDGKGSTEEEEEEGYTFKFVGDKEDLDEGRFDLHVWLRRIGSRADNPTLDYAPNTKPKCFEVYRVQFVGQPNHVALYVETQRDEGVERRKGVKYDVTGTILLGMEYRKQECEDPVLDATYVPDSKEKVATIGAGDLERFETECCEAVAPPASQVFLNGRRKDPSKPLYRCNHWVDDVVNLALEKGIFKI</sequence>
<evidence type="ECO:0000256" key="3">
    <source>
        <dbReference type="ARBA" id="ARBA00030602"/>
    </source>
</evidence>
<evidence type="ECO:0000259" key="5">
    <source>
        <dbReference type="Pfam" id="PF06094"/>
    </source>
</evidence>
<dbReference type="Proteomes" id="UP001610563">
    <property type="component" value="Unassembled WGS sequence"/>
</dbReference>